<dbReference type="AlphaFoldDB" id="A0A6J7GNV4"/>
<dbReference type="SUPFAM" id="SSF53474">
    <property type="entry name" value="alpha/beta-Hydrolases"/>
    <property type="match status" value="1"/>
</dbReference>
<feature type="domain" description="AB hydrolase-1" evidence="1">
    <location>
        <begin position="53"/>
        <end position="297"/>
    </location>
</feature>
<evidence type="ECO:0000313" key="3">
    <source>
        <dbReference type="EMBL" id="CAB5034126.1"/>
    </source>
</evidence>
<dbReference type="PANTHER" id="PTHR43194:SF2">
    <property type="entry name" value="PEROXISOMAL MEMBRANE PROTEIN LPX1"/>
    <property type="match status" value="1"/>
</dbReference>
<evidence type="ECO:0000259" key="1">
    <source>
        <dbReference type="Pfam" id="PF12697"/>
    </source>
</evidence>
<gene>
    <name evidence="2" type="ORF">UFOPK3495_01253</name>
    <name evidence="3" type="ORF">UFOPK4237_00138</name>
</gene>
<organism evidence="2">
    <name type="scientific">freshwater metagenome</name>
    <dbReference type="NCBI Taxonomy" id="449393"/>
    <lineage>
        <taxon>unclassified sequences</taxon>
        <taxon>metagenomes</taxon>
        <taxon>ecological metagenomes</taxon>
    </lineage>
</organism>
<protein>
    <submittedName>
        <fullName evidence="2">Unannotated protein</fullName>
    </submittedName>
</protein>
<dbReference type="PRINTS" id="PR00412">
    <property type="entry name" value="EPOXHYDRLASE"/>
</dbReference>
<dbReference type="InterPro" id="IPR000639">
    <property type="entry name" value="Epox_hydrolase-like"/>
</dbReference>
<dbReference type="InterPro" id="IPR050228">
    <property type="entry name" value="Carboxylesterase_BioH"/>
</dbReference>
<dbReference type="InterPro" id="IPR029058">
    <property type="entry name" value="AB_hydrolase_fold"/>
</dbReference>
<dbReference type="InterPro" id="IPR000073">
    <property type="entry name" value="AB_hydrolase_1"/>
</dbReference>
<evidence type="ECO:0000313" key="2">
    <source>
        <dbReference type="EMBL" id="CAB4905893.1"/>
    </source>
</evidence>
<name>A0A6J7GNV4_9ZZZZ</name>
<dbReference type="EMBL" id="CAFBMC010000076">
    <property type="protein sequence ID" value="CAB4905893.1"/>
    <property type="molecule type" value="Genomic_DNA"/>
</dbReference>
<reference evidence="2" key="1">
    <citation type="submission" date="2020-05" db="EMBL/GenBank/DDBJ databases">
        <authorList>
            <person name="Chiriac C."/>
            <person name="Salcher M."/>
            <person name="Ghai R."/>
            <person name="Kavagutti S V."/>
        </authorList>
    </citation>
    <scope>NUCLEOTIDE SEQUENCE</scope>
</reference>
<proteinExistence type="predicted"/>
<dbReference type="PANTHER" id="PTHR43194">
    <property type="entry name" value="HYDROLASE ALPHA/BETA FOLD FAMILY"/>
    <property type="match status" value="1"/>
</dbReference>
<dbReference type="PRINTS" id="PR00111">
    <property type="entry name" value="ABHYDROLASE"/>
</dbReference>
<accession>A0A6J7GNV4</accession>
<sequence length="303" mass="33199">MSSSISEKYLLAETADHLGVEWSDPSVKREFWQISDGTSLSSLRWGDNKPKAVFLHGGGQNAHTWDAVSLLLGESIVAIDMPGHGHSDWREDKAYWPVTNAIAIAEVIDQMGIGEPVALIGMSLGGLTAIRLAALRPDLFSSVTIIDVTPSQMEQMKKMSQEERGTTALTQGPTRYDSLEDMIKATAALAPNRSAVLIERGVVHNAREFDGGQWGWRYDKLVSDEKAEEGTTHDFDELWDDVSSITMPLMLVRGGASAFVTEEHVAEFNKRAPHLRFEIVDGAGHSVQSDRPAQLAAVLISFI</sequence>
<dbReference type="Pfam" id="PF12697">
    <property type="entry name" value="Abhydrolase_6"/>
    <property type="match status" value="1"/>
</dbReference>
<dbReference type="Gene3D" id="3.40.50.1820">
    <property type="entry name" value="alpha/beta hydrolase"/>
    <property type="match status" value="1"/>
</dbReference>
<dbReference type="GO" id="GO:0003824">
    <property type="term" value="F:catalytic activity"/>
    <property type="evidence" value="ECO:0007669"/>
    <property type="project" value="InterPro"/>
</dbReference>
<dbReference type="EMBL" id="CAFBPZ010000005">
    <property type="protein sequence ID" value="CAB5034126.1"/>
    <property type="molecule type" value="Genomic_DNA"/>
</dbReference>